<dbReference type="EMBL" id="JBHSFN010000003">
    <property type="protein sequence ID" value="MFC4585899.1"/>
    <property type="molecule type" value="Genomic_DNA"/>
</dbReference>
<dbReference type="Proteomes" id="UP001595891">
    <property type="component" value="Unassembled WGS sequence"/>
</dbReference>
<evidence type="ECO:0000256" key="1">
    <source>
        <dbReference type="SAM" id="MobiDB-lite"/>
    </source>
</evidence>
<feature type="region of interest" description="Disordered" evidence="1">
    <location>
        <begin position="463"/>
        <end position="487"/>
    </location>
</feature>
<keyword evidence="3" id="KW-1185">Reference proteome</keyword>
<protein>
    <submittedName>
        <fullName evidence="2">Pentapeptide repeat-containing protein</fullName>
    </submittedName>
</protein>
<reference evidence="3" key="1">
    <citation type="journal article" date="2019" name="Int. J. Syst. Evol. Microbiol.">
        <title>The Global Catalogue of Microorganisms (GCM) 10K type strain sequencing project: providing services to taxonomists for standard genome sequencing and annotation.</title>
        <authorList>
            <consortium name="The Broad Institute Genomics Platform"/>
            <consortium name="The Broad Institute Genome Sequencing Center for Infectious Disease"/>
            <person name="Wu L."/>
            <person name="Ma J."/>
        </authorList>
    </citation>
    <scope>NUCLEOTIDE SEQUENCE [LARGE SCALE GENOMIC DNA]</scope>
    <source>
        <strain evidence="3">CCUG 49560</strain>
    </source>
</reference>
<dbReference type="Pfam" id="PF13576">
    <property type="entry name" value="Pentapeptide_3"/>
    <property type="match status" value="1"/>
</dbReference>
<organism evidence="2 3">
    <name type="scientific">Sphaerisporangium corydalis</name>
    <dbReference type="NCBI Taxonomy" id="1441875"/>
    <lineage>
        <taxon>Bacteria</taxon>
        <taxon>Bacillati</taxon>
        <taxon>Actinomycetota</taxon>
        <taxon>Actinomycetes</taxon>
        <taxon>Streptosporangiales</taxon>
        <taxon>Streptosporangiaceae</taxon>
        <taxon>Sphaerisporangium</taxon>
    </lineage>
</organism>
<dbReference type="RefSeq" id="WP_262841118.1">
    <property type="nucleotide sequence ID" value="NZ_JANZYP010000004.1"/>
</dbReference>
<gene>
    <name evidence="2" type="ORF">ACFO8L_07440</name>
</gene>
<evidence type="ECO:0000313" key="3">
    <source>
        <dbReference type="Proteomes" id="UP001595891"/>
    </source>
</evidence>
<proteinExistence type="predicted"/>
<accession>A0ABV9ECW4</accession>
<dbReference type="InterPro" id="IPR001646">
    <property type="entry name" value="5peptide_repeat"/>
</dbReference>
<evidence type="ECO:0000313" key="2">
    <source>
        <dbReference type="EMBL" id="MFC4585899.1"/>
    </source>
</evidence>
<comment type="caution">
    <text evidence="2">The sequence shown here is derived from an EMBL/GenBank/DDBJ whole genome shotgun (WGS) entry which is preliminary data.</text>
</comment>
<name>A0ABV9ECW4_9ACTN</name>
<sequence length="487" mass="52678">MTLPLKILPLDVGWKTCDASPECAGITRGPYGRCMAHLTPAELDEVLGELAPGRGVDLRGTTIGEELLARVLDATERHLGRARFDRAAFTGPARFAGVVFAGDASFDHARFDLLASFFGARFTRNASFRGVRFAHQFSMHEARVRGHGAFDHVHIGSDALFGDARFGRDASFLGAEFHGFAAFDGTMFDGEAIFRGARFHRAVSYRKAVFAGTAGFEGTRFHEAAFLTQVRVGRRLALAGVHASAPLELDTAGCPVDLRAARITGRFTARLADADIDLREAVLAGPATVTRRAGRVRVVSLDRLDAGALTLSGVDLSTCRLGRLRRPEALSLSRCVFAATPRGVRFGLGWPPVRWWTGRRVLADEHVWRGWSAAADQPLDPGRLAGLYERLRRAVDDKRTSADFAFGAMEMRRLASGRRRARLALSAYWLACGYGLRMGRTLGWLALVTAVAAVAVLWPSAAHQPKRPAGGSSEPLPAVHAPTPTAG</sequence>